<dbReference type="AlphaFoldDB" id="A0A8H6C9Q2"/>
<dbReference type="RefSeq" id="XP_037148884.1">
    <property type="nucleotide sequence ID" value="XM_037294837.1"/>
</dbReference>
<name>A0A8H6C9Q2_9LECA</name>
<evidence type="ECO:0000256" key="1">
    <source>
        <dbReference type="SAM" id="MobiDB-lite"/>
    </source>
</evidence>
<feature type="compositionally biased region" description="Basic and acidic residues" evidence="1">
    <location>
        <begin position="254"/>
        <end position="268"/>
    </location>
</feature>
<evidence type="ECO:0000313" key="2">
    <source>
        <dbReference type="EMBL" id="KAF6219449.1"/>
    </source>
</evidence>
<dbReference type="Proteomes" id="UP000593566">
    <property type="component" value="Unassembled WGS sequence"/>
</dbReference>
<reference evidence="2 3" key="1">
    <citation type="journal article" date="2020" name="Genomics">
        <title>Complete, high-quality genomes from long-read metagenomic sequencing of two wolf lichen thalli reveals enigmatic genome architecture.</title>
        <authorList>
            <person name="McKenzie S.K."/>
            <person name="Walston R.F."/>
            <person name="Allen J.L."/>
        </authorList>
    </citation>
    <scope>NUCLEOTIDE SEQUENCE [LARGE SCALE GENOMIC DNA]</scope>
    <source>
        <strain evidence="2">WasteWater1</strain>
    </source>
</reference>
<dbReference type="EMBL" id="JACCJB010000019">
    <property type="protein sequence ID" value="KAF6219449.1"/>
    <property type="molecule type" value="Genomic_DNA"/>
</dbReference>
<gene>
    <name evidence="2" type="ORF">HO133_003915</name>
</gene>
<feature type="compositionally biased region" description="Basic and acidic residues" evidence="1">
    <location>
        <begin position="224"/>
        <end position="242"/>
    </location>
</feature>
<feature type="compositionally biased region" description="Basic and acidic residues" evidence="1">
    <location>
        <begin position="275"/>
        <end position="285"/>
    </location>
</feature>
<sequence>MNFADLCINRFLPHCTNAIHNNAEAPLISLKLLLLLANKDRYCTLAQHHPLLKRDQTSMDSTRKNTIEDQPKTPCKDGIFQLVDMAGDRELTEKKRSRNLATAVREQTFAGLLEFTRKLAVIKLTFLTLGGNMEEYKARAGKIGTEEEQAHLAHLWQLYVELEESLPTKQEQHERAVEQENWAQREVEYHERLSTWRDTRMHALFADINSRLDDIVVYLTCKEEETSSEIPEGKAETKDDTSQGKTEAEDDTPEEKAETKDDTPHGDTEAEDDPPLDKAETEDDIRVKALFAEHDRVQAQIKSLGTYPEFKAQNDAFFKSHDEGKAQRLGDGLNEVQETS</sequence>
<protein>
    <submittedName>
        <fullName evidence="2">Uncharacterized protein</fullName>
    </submittedName>
</protein>
<accession>A0A8H6C9Q2</accession>
<organism evidence="2 3">
    <name type="scientific">Letharia lupina</name>
    <dbReference type="NCBI Taxonomy" id="560253"/>
    <lineage>
        <taxon>Eukaryota</taxon>
        <taxon>Fungi</taxon>
        <taxon>Dikarya</taxon>
        <taxon>Ascomycota</taxon>
        <taxon>Pezizomycotina</taxon>
        <taxon>Lecanoromycetes</taxon>
        <taxon>OSLEUM clade</taxon>
        <taxon>Lecanoromycetidae</taxon>
        <taxon>Lecanorales</taxon>
        <taxon>Lecanorineae</taxon>
        <taxon>Parmeliaceae</taxon>
        <taxon>Letharia</taxon>
    </lineage>
</organism>
<keyword evidence="3" id="KW-1185">Reference proteome</keyword>
<comment type="caution">
    <text evidence="2">The sequence shown here is derived from an EMBL/GenBank/DDBJ whole genome shotgun (WGS) entry which is preliminary data.</text>
</comment>
<dbReference type="GeneID" id="59332326"/>
<feature type="region of interest" description="Disordered" evidence="1">
    <location>
        <begin position="224"/>
        <end position="285"/>
    </location>
</feature>
<evidence type="ECO:0000313" key="3">
    <source>
        <dbReference type="Proteomes" id="UP000593566"/>
    </source>
</evidence>
<proteinExistence type="predicted"/>